<dbReference type="EMBL" id="BMAU01021306">
    <property type="protein sequence ID" value="GFY11623.1"/>
    <property type="molecule type" value="Genomic_DNA"/>
</dbReference>
<sequence>MTARAKSVVPNVAPHWLTHVLAETFPSAVCGMVSRVSTNSHGDISLTENGYFDLEIVEALFASPPTNKSILTDDEDNSVVVPLAKKISKHYNAPAIHDMAFILAIPG</sequence>
<protein>
    <submittedName>
        <fullName evidence="1">Uncharacterized protein</fullName>
    </submittedName>
</protein>
<dbReference type="Proteomes" id="UP000887159">
    <property type="component" value="Unassembled WGS sequence"/>
</dbReference>
<evidence type="ECO:0000313" key="1">
    <source>
        <dbReference type="EMBL" id="GFY11623.1"/>
    </source>
</evidence>
<dbReference type="AlphaFoldDB" id="A0A8X6SHN0"/>
<accession>A0A8X6SHN0</accession>
<organism evidence="1 2">
    <name type="scientific">Trichonephila clavipes</name>
    <name type="common">Golden silk orbweaver</name>
    <name type="synonym">Nephila clavipes</name>
    <dbReference type="NCBI Taxonomy" id="2585209"/>
    <lineage>
        <taxon>Eukaryota</taxon>
        <taxon>Metazoa</taxon>
        <taxon>Ecdysozoa</taxon>
        <taxon>Arthropoda</taxon>
        <taxon>Chelicerata</taxon>
        <taxon>Arachnida</taxon>
        <taxon>Araneae</taxon>
        <taxon>Araneomorphae</taxon>
        <taxon>Entelegynae</taxon>
        <taxon>Araneoidea</taxon>
        <taxon>Nephilidae</taxon>
        <taxon>Trichonephila</taxon>
    </lineage>
</organism>
<comment type="caution">
    <text evidence="1">The sequence shown here is derived from an EMBL/GenBank/DDBJ whole genome shotgun (WGS) entry which is preliminary data.</text>
</comment>
<proteinExistence type="predicted"/>
<gene>
    <name evidence="1" type="ORF">TNCV_4230921</name>
</gene>
<evidence type="ECO:0000313" key="2">
    <source>
        <dbReference type="Proteomes" id="UP000887159"/>
    </source>
</evidence>
<keyword evidence="2" id="KW-1185">Reference proteome</keyword>
<name>A0A8X6SHN0_TRICX</name>
<reference evidence="1" key="1">
    <citation type="submission" date="2020-08" db="EMBL/GenBank/DDBJ databases">
        <title>Multicomponent nature underlies the extraordinary mechanical properties of spider dragline silk.</title>
        <authorList>
            <person name="Kono N."/>
            <person name="Nakamura H."/>
            <person name="Mori M."/>
            <person name="Yoshida Y."/>
            <person name="Ohtoshi R."/>
            <person name="Malay A.D."/>
            <person name="Moran D.A.P."/>
            <person name="Tomita M."/>
            <person name="Numata K."/>
            <person name="Arakawa K."/>
        </authorList>
    </citation>
    <scope>NUCLEOTIDE SEQUENCE</scope>
</reference>